<reference evidence="1" key="1">
    <citation type="journal article" date="2020" name="Mol. Plant Microbe Interact.">
        <title>Genome Sequence of the Biocontrol Agent Coniothyrium minitans strain Conio (IMI 134523).</title>
        <authorList>
            <person name="Patel D."/>
            <person name="Shittu T.A."/>
            <person name="Baroncelli R."/>
            <person name="Muthumeenakshi S."/>
            <person name="Osborne T.H."/>
            <person name="Janganan T.K."/>
            <person name="Sreenivasaprasad S."/>
        </authorList>
    </citation>
    <scope>NUCLEOTIDE SEQUENCE</scope>
    <source>
        <strain evidence="1">Conio</strain>
    </source>
</reference>
<sequence>MVSGVGKGVVGEKGGVGGVFYLRAHGARHAPLPLTETPSVTALWPAIGEGPAQGGLCQGWPPAQFTQGARVAAFDGAPHGTCSNRDGGRRRCLCGSCADGKANSSSSSQKVRGNTERQVMAGGELAGSDTLPSRIGGVLGALSSTWHMDPTDNISTTKPTSPTLDASAVSGKKSYYCPSVCRTVLCIESTALLSAEGNVYCTCQVKGTQQSLCVPEVRIFVHGLLCTHECGRQSGWLAGFCPPATQGPRVLTYREIGLTAASPHLASPDAMGGDGLPYHDLSRHPNPANQT</sequence>
<protein>
    <submittedName>
        <fullName evidence="1">Uncharacterized protein</fullName>
    </submittedName>
</protein>
<proteinExistence type="predicted"/>
<gene>
    <name evidence="1" type="ORF">PMIN01_01294</name>
</gene>
<accession>A0A9P6GWC9</accession>
<dbReference type="OrthoDB" id="10548694at2759"/>
<name>A0A9P6GWC9_9PLEO</name>
<evidence type="ECO:0000313" key="1">
    <source>
        <dbReference type="EMBL" id="KAF9741755.1"/>
    </source>
</evidence>
<keyword evidence="2" id="KW-1185">Reference proteome</keyword>
<comment type="caution">
    <text evidence="1">The sequence shown here is derived from an EMBL/GenBank/DDBJ whole genome shotgun (WGS) entry which is preliminary data.</text>
</comment>
<evidence type="ECO:0000313" key="2">
    <source>
        <dbReference type="Proteomes" id="UP000756921"/>
    </source>
</evidence>
<dbReference type="AlphaFoldDB" id="A0A9P6GWC9"/>
<dbReference type="EMBL" id="WJXW01000001">
    <property type="protein sequence ID" value="KAF9741755.1"/>
    <property type="molecule type" value="Genomic_DNA"/>
</dbReference>
<organism evidence="1 2">
    <name type="scientific">Paraphaeosphaeria minitans</name>
    <dbReference type="NCBI Taxonomy" id="565426"/>
    <lineage>
        <taxon>Eukaryota</taxon>
        <taxon>Fungi</taxon>
        <taxon>Dikarya</taxon>
        <taxon>Ascomycota</taxon>
        <taxon>Pezizomycotina</taxon>
        <taxon>Dothideomycetes</taxon>
        <taxon>Pleosporomycetidae</taxon>
        <taxon>Pleosporales</taxon>
        <taxon>Massarineae</taxon>
        <taxon>Didymosphaeriaceae</taxon>
        <taxon>Paraphaeosphaeria</taxon>
    </lineage>
</organism>
<dbReference type="Proteomes" id="UP000756921">
    <property type="component" value="Unassembled WGS sequence"/>
</dbReference>